<dbReference type="AlphaFoldDB" id="A0AAV4WQY3"/>
<keyword evidence="3" id="KW-1185">Reference proteome</keyword>
<dbReference type="Proteomes" id="UP001054945">
    <property type="component" value="Unassembled WGS sequence"/>
</dbReference>
<name>A0AAV4WQY3_CAEEX</name>
<sequence>MDPRWRMCTDTPPPPLPGTLPNSSNRSPFWPDAKRFYLHPLPQVKNPASNLTEKPQNSFNAAFLFPKKGRIFDSATFENSFSVSFRLACGL</sequence>
<accession>A0AAV4WQY3</accession>
<comment type="caution">
    <text evidence="2">The sequence shown here is derived from an EMBL/GenBank/DDBJ whole genome shotgun (WGS) entry which is preliminary data.</text>
</comment>
<proteinExistence type="predicted"/>
<evidence type="ECO:0000313" key="3">
    <source>
        <dbReference type="Proteomes" id="UP001054945"/>
    </source>
</evidence>
<evidence type="ECO:0000313" key="2">
    <source>
        <dbReference type="EMBL" id="GIY84331.1"/>
    </source>
</evidence>
<reference evidence="2 3" key="1">
    <citation type="submission" date="2021-06" db="EMBL/GenBank/DDBJ databases">
        <title>Caerostris extrusa draft genome.</title>
        <authorList>
            <person name="Kono N."/>
            <person name="Arakawa K."/>
        </authorList>
    </citation>
    <scope>NUCLEOTIDE SEQUENCE [LARGE SCALE GENOMIC DNA]</scope>
</reference>
<protein>
    <submittedName>
        <fullName evidence="2">Uncharacterized protein</fullName>
    </submittedName>
</protein>
<evidence type="ECO:0000256" key="1">
    <source>
        <dbReference type="SAM" id="MobiDB-lite"/>
    </source>
</evidence>
<feature type="region of interest" description="Disordered" evidence="1">
    <location>
        <begin position="1"/>
        <end position="24"/>
    </location>
</feature>
<dbReference type="EMBL" id="BPLR01016504">
    <property type="protein sequence ID" value="GIY84331.1"/>
    <property type="molecule type" value="Genomic_DNA"/>
</dbReference>
<gene>
    <name evidence="2" type="ORF">CEXT_152381</name>
</gene>
<organism evidence="2 3">
    <name type="scientific">Caerostris extrusa</name>
    <name type="common">Bark spider</name>
    <name type="synonym">Caerostris bankana</name>
    <dbReference type="NCBI Taxonomy" id="172846"/>
    <lineage>
        <taxon>Eukaryota</taxon>
        <taxon>Metazoa</taxon>
        <taxon>Ecdysozoa</taxon>
        <taxon>Arthropoda</taxon>
        <taxon>Chelicerata</taxon>
        <taxon>Arachnida</taxon>
        <taxon>Araneae</taxon>
        <taxon>Araneomorphae</taxon>
        <taxon>Entelegynae</taxon>
        <taxon>Araneoidea</taxon>
        <taxon>Araneidae</taxon>
        <taxon>Caerostris</taxon>
    </lineage>
</organism>